<sequence length="39" mass="4582">MVNFLQNMHLYFAIANSGIISQWLHAFDKQGNKRFIVQT</sequence>
<dbReference type="EMBL" id="CP006954">
    <property type="protein sequence ID" value="AHG81188.1"/>
    <property type="molecule type" value="Genomic_DNA"/>
</dbReference>
<dbReference type="AlphaFoldDB" id="A0A4V7I838"/>
<dbReference type="KEGG" id="btre:F542_4690"/>
<evidence type="ECO:0000313" key="2">
    <source>
        <dbReference type="Proteomes" id="UP000019091"/>
    </source>
</evidence>
<proteinExistence type="predicted"/>
<dbReference type="Proteomes" id="UP000019091">
    <property type="component" value="Chromosome"/>
</dbReference>
<reference evidence="1 2" key="1">
    <citation type="journal article" date="2014" name="Genome Announc.">
        <title>Complete Closed Genome Sequences of Three Bibersteinia trehalosi Nasopharyngeal Isolates from Cattle with Shipping Fever.</title>
        <authorList>
            <person name="Harhay G.P."/>
            <person name="McVey D.S."/>
            <person name="Koren S."/>
            <person name="Phillippy A.M."/>
            <person name="Bono J."/>
            <person name="Harhay D.M."/>
            <person name="Clawson M.L."/>
            <person name="Heaton M.P."/>
            <person name="Chitko-McKown C.G."/>
            <person name="Korlach J."/>
            <person name="Smith T.P."/>
        </authorList>
    </citation>
    <scope>NUCLEOTIDE SEQUENCE [LARGE SCALE GENOMIC DNA]</scope>
    <source>
        <strain evidence="1 2">USDA-ARS-USMARC-188</strain>
    </source>
</reference>
<protein>
    <submittedName>
        <fullName evidence="1">Uncharacterized protein</fullName>
    </submittedName>
</protein>
<evidence type="ECO:0000313" key="1">
    <source>
        <dbReference type="EMBL" id="AHG81188.1"/>
    </source>
</evidence>
<accession>A0A4V7I838</accession>
<gene>
    <name evidence="1" type="ORF">F542_4690</name>
</gene>
<organism evidence="1 2">
    <name type="scientific">Bibersteinia trehalosi USDA-ARS-USMARC-188</name>
    <dbReference type="NCBI Taxonomy" id="1263829"/>
    <lineage>
        <taxon>Bacteria</taxon>
        <taxon>Pseudomonadati</taxon>
        <taxon>Pseudomonadota</taxon>
        <taxon>Gammaproteobacteria</taxon>
        <taxon>Pasteurellales</taxon>
        <taxon>Pasteurellaceae</taxon>
        <taxon>Bibersteinia</taxon>
    </lineage>
</organism>
<name>A0A4V7I838_BIBTR</name>